<sequence>MIEPIMYAAIGFLTATLLALLVLPAVWRRAVRLTRRRVENAIPVTLAEIQADKDEQRAEFAVETRRLELEVDRHQARAAELFADVTRRDEELRARKASLDEALAGLQDLQSRHDSLTQKDVETSESLALRERELEETRARLAATLAELATARQDLDETTSRENELKIEHVALTTERGTLHGRVAELERLLAATNAHLETERTTLRATSESLSVEVTSNRDLKTRLAETENELGTVSAEAAALRAEVAALSLRADSLEQRTRSAEARRDAVETDAREVTGSARAAQASAEAAARQANDAAEMVRAEKAMLEGALAKAREDRAELQKRLDALIPTAAGVPEDADDGAQLRERISDIAAEVARLTAALEGPDSPIDALLAAAPAGKRKKNSPLPLADRIRALQEKAAKAGDTGKAADSAKAPTANNGAANGASNASTAPAERPAQNRAVAG</sequence>
<proteinExistence type="predicted"/>
<dbReference type="EMBL" id="JANTHZ010000006">
    <property type="protein sequence ID" value="MCS0496403.1"/>
    <property type="molecule type" value="Genomic_DNA"/>
</dbReference>
<feature type="compositionally biased region" description="Low complexity" evidence="2">
    <location>
        <begin position="406"/>
        <end position="437"/>
    </location>
</feature>
<organism evidence="4 5">
    <name type="scientific">Ancylobacter mangrovi</name>
    <dbReference type="NCBI Taxonomy" id="2972472"/>
    <lineage>
        <taxon>Bacteria</taxon>
        <taxon>Pseudomonadati</taxon>
        <taxon>Pseudomonadota</taxon>
        <taxon>Alphaproteobacteria</taxon>
        <taxon>Hyphomicrobiales</taxon>
        <taxon>Xanthobacteraceae</taxon>
        <taxon>Ancylobacter</taxon>
    </lineage>
</organism>
<evidence type="ECO:0000313" key="5">
    <source>
        <dbReference type="Proteomes" id="UP001151088"/>
    </source>
</evidence>
<evidence type="ECO:0000256" key="3">
    <source>
        <dbReference type="SAM" id="Phobius"/>
    </source>
</evidence>
<protein>
    <submittedName>
        <fullName evidence="4">Uncharacterized protein</fullName>
    </submittedName>
</protein>
<keyword evidence="3" id="KW-1133">Transmembrane helix</keyword>
<keyword evidence="5" id="KW-1185">Reference proteome</keyword>
<feature type="transmembrane region" description="Helical" evidence="3">
    <location>
        <begin position="6"/>
        <end position="27"/>
    </location>
</feature>
<evidence type="ECO:0000313" key="4">
    <source>
        <dbReference type="EMBL" id="MCS0496403.1"/>
    </source>
</evidence>
<feature type="compositionally biased region" description="Basic and acidic residues" evidence="2">
    <location>
        <begin position="394"/>
        <end position="405"/>
    </location>
</feature>
<dbReference type="AlphaFoldDB" id="A0A9X2T7S9"/>
<keyword evidence="3" id="KW-0472">Membrane</keyword>
<name>A0A9X2T7S9_9HYPH</name>
<feature type="compositionally biased region" description="Basic and acidic residues" evidence="2">
    <location>
        <begin position="259"/>
        <end position="276"/>
    </location>
</feature>
<feature type="coiled-coil region" evidence="1">
    <location>
        <begin position="299"/>
        <end position="326"/>
    </location>
</feature>
<comment type="caution">
    <text evidence="4">The sequence shown here is derived from an EMBL/GenBank/DDBJ whole genome shotgun (WGS) entry which is preliminary data.</text>
</comment>
<feature type="coiled-coil region" evidence="1">
    <location>
        <begin position="99"/>
        <end position="168"/>
    </location>
</feature>
<feature type="region of interest" description="Disordered" evidence="2">
    <location>
        <begin position="259"/>
        <end position="289"/>
    </location>
</feature>
<keyword evidence="3" id="KW-0812">Transmembrane</keyword>
<keyword evidence="1" id="KW-0175">Coiled coil</keyword>
<gene>
    <name evidence="4" type="ORF">NVS89_14960</name>
</gene>
<dbReference type="RefSeq" id="WP_258733557.1">
    <property type="nucleotide sequence ID" value="NZ_JANTHZ010000006.1"/>
</dbReference>
<evidence type="ECO:0000256" key="2">
    <source>
        <dbReference type="SAM" id="MobiDB-lite"/>
    </source>
</evidence>
<feature type="compositionally biased region" description="Low complexity" evidence="2">
    <location>
        <begin position="280"/>
        <end position="289"/>
    </location>
</feature>
<accession>A0A9X2T7S9</accession>
<feature type="region of interest" description="Disordered" evidence="2">
    <location>
        <begin position="381"/>
        <end position="448"/>
    </location>
</feature>
<dbReference type="Proteomes" id="UP001151088">
    <property type="component" value="Unassembled WGS sequence"/>
</dbReference>
<reference evidence="4" key="1">
    <citation type="submission" date="2022-08" db="EMBL/GenBank/DDBJ databases">
        <authorList>
            <person name="Li F."/>
        </authorList>
    </citation>
    <scope>NUCLEOTIDE SEQUENCE</scope>
    <source>
        <strain evidence="4">MQZ15Z-1</strain>
    </source>
</reference>
<evidence type="ECO:0000256" key="1">
    <source>
        <dbReference type="SAM" id="Coils"/>
    </source>
</evidence>